<gene>
    <name evidence="2" type="ORF">Ocin01_19175</name>
</gene>
<dbReference type="Proteomes" id="UP000094527">
    <property type="component" value="Unassembled WGS sequence"/>
</dbReference>
<evidence type="ECO:0000313" key="3">
    <source>
        <dbReference type="Proteomes" id="UP000094527"/>
    </source>
</evidence>
<feature type="compositionally biased region" description="Basic and acidic residues" evidence="1">
    <location>
        <begin position="133"/>
        <end position="142"/>
    </location>
</feature>
<feature type="compositionally biased region" description="Pro residues" evidence="1">
    <location>
        <begin position="1"/>
        <end position="21"/>
    </location>
</feature>
<organism evidence="2 3">
    <name type="scientific">Orchesella cincta</name>
    <name type="common">Springtail</name>
    <name type="synonym">Podura cincta</name>
    <dbReference type="NCBI Taxonomy" id="48709"/>
    <lineage>
        <taxon>Eukaryota</taxon>
        <taxon>Metazoa</taxon>
        <taxon>Ecdysozoa</taxon>
        <taxon>Arthropoda</taxon>
        <taxon>Hexapoda</taxon>
        <taxon>Collembola</taxon>
        <taxon>Entomobryomorpha</taxon>
        <taxon>Entomobryoidea</taxon>
        <taxon>Orchesellidae</taxon>
        <taxon>Orchesellinae</taxon>
        <taxon>Orchesella</taxon>
    </lineage>
</organism>
<proteinExistence type="predicted"/>
<protein>
    <submittedName>
        <fullName evidence="2">Uncharacterized protein</fullName>
    </submittedName>
</protein>
<comment type="caution">
    <text evidence="2">The sequence shown here is derived from an EMBL/GenBank/DDBJ whole genome shotgun (WGS) entry which is preliminary data.</text>
</comment>
<keyword evidence="3" id="KW-1185">Reference proteome</keyword>
<evidence type="ECO:0000313" key="2">
    <source>
        <dbReference type="EMBL" id="ODM87508.1"/>
    </source>
</evidence>
<name>A0A1D2M3F8_ORCCI</name>
<evidence type="ECO:0000256" key="1">
    <source>
        <dbReference type="SAM" id="MobiDB-lite"/>
    </source>
</evidence>
<feature type="region of interest" description="Disordered" evidence="1">
    <location>
        <begin position="1"/>
        <end position="24"/>
    </location>
</feature>
<sequence>MFPFPHLPSPPPSGPPPPAPLGIPMNHRFSNPLCNNNNSQAINHQYQIPHHIVNAAATPIYAVSSVIHNNSNPNVKNISQVQMNMNGNCNGVPAYPLQLQIPHVNPNQIGINNPRSGSQASSGYQSQSPVLEGEDKANKKTSHIKDQINAHINNINLRATEMQDANHSFNFYNPVFNSRKGGAPKC</sequence>
<accession>A0A1D2M3F8</accession>
<dbReference type="EMBL" id="LJIJ01005143">
    <property type="protein sequence ID" value="ODM87508.1"/>
    <property type="molecule type" value="Genomic_DNA"/>
</dbReference>
<feature type="region of interest" description="Disordered" evidence="1">
    <location>
        <begin position="107"/>
        <end position="142"/>
    </location>
</feature>
<reference evidence="2 3" key="1">
    <citation type="journal article" date="2016" name="Genome Biol. Evol.">
        <title>Gene Family Evolution Reflects Adaptation to Soil Environmental Stressors in the Genome of the Collembolan Orchesella cincta.</title>
        <authorList>
            <person name="Faddeeva-Vakhrusheva A."/>
            <person name="Derks M.F."/>
            <person name="Anvar S.Y."/>
            <person name="Agamennone V."/>
            <person name="Suring W."/>
            <person name="Smit S."/>
            <person name="van Straalen N.M."/>
            <person name="Roelofs D."/>
        </authorList>
    </citation>
    <scope>NUCLEOTIDE SEQUENCE [LARGE SCALE GENOMIC DNA]</scope>
    <source>
        <tissue evidence="2">Mixed pool</tissue>
    </source>
</reference>
<feature type="compositionally biased region" description="Low complexity" evidence="1">
    <location>
        <begin position="116"/>
        <end position="128"/>
    </location>
</feature>
<dbReference type="AlphaFoldDB" id="A0A1D2M3F8"/>